<dbReference type="RefSeq" id="WP_377941588.1">
    <property type="nucleotide sequence ID" value="NZ_JBHUCX010000014.1"/>
</dbReference>
<dbReference type="PANTHER" id="PTHR11280:SF5">
    <property type="entry name" value="GLUCOSAMINE-6-PHOSPHATE ISOMERASE"/>
    <property type="match status" value="1"/>
</dbReference>
<dbReference type="Gene3D" id="3.40.50.1360">
    <property type="match status" value="1"/>
</dbReference>
<comment type="caution">
    <text evidence="4">The sequence shown here is derived from an EMBL/GenBank/DDBJ whole genome shotgun (WGS) entry which is preliminary data.</text>
</comment>
<proteinExistence type="predicted"/>
<dbReference type="EMBL" id="JBHUCX010000014">
    <property type="protein sequence ID" value="MFD1673955.1"/>
    <property type="molecule type" value="Genomic_DNA"/>
</dbReference>
<evidence type="ECO:0000313" key="5">
    <source>
        <dbReference type="Proteomes" id="UP001597079"/>
    </source>
</evidence>
<dbReference type="InterPro" id="IPR006148">
    <property type="entry name" value="Glc/Gal-6P_isomerase"/>
</dbReference>
<feature type="domain" description="Glucosamine/galactosamine-6-phosphate isomerase" evidence="3">
    <location>
        <begin position="9"/>
        <end position="219"/>
    </location>
</feature>
<evidence type="ECO:0000256" key="1">
    <source>
        <dbReference type="ARBA" id="ARBA00022801"/>
    </source>
</evidence>
<evidence type="ECO:0000256" key="2">
    <source>
        <dbReference type="ARBA" id="ARBA00023277"/>
    </source>
</evidence>
<dbReference type="InterPro" id="IPR037171">
    <property type="entry name" value="NagB/RpiA_transferase-like"/>
</dbReference>
<accession>A0ABW4JEW2</accession>
<organism evidence="4 5">
    <name type="scientific">Alicyclobacillus fodiniaquatilis</name>
    <dbReference type="NCBI Taxonomy" id="1661150"/>
    <lineage>
        <taxon>Bacteria</taxon>
        <taxon>Bacillati</taxon>
        <taxon>Bacillota</taxon>
        <taxon>Bacilli</taxon>
        <taxon>Bacillales</taxon>
        <taxon>Alicyclobacillaceae</taxon>
        <taxon>Alicyclobacillus</taxon>
    </lineage>
</organism>
<dbReference type="InterPro" id="IPR004547">
    <property type="entry name" value="Glucosamine6P_isomerase"/>
</dbReference>
<gene>
    <name evidence="4" type="ORF">ACFSB2_04430</name>
</gene>
<protein>
    <submittedName>
        <fullName evidence="4">6-phosphogluconolactonase</fullName>
    </submittedName>
</protein>
<dbReference type="Pfam" id="PF01182">
    <property type="entry name" value="Glucosamine_iso"/>
    <property type="match status" value="1"/>
</dbReference>
<keyword evidence="2" id="KW-0119">Carbohydrate metabolism</keyword>
<dbReference type="PANTHER" id="PTHR11280">
    <property type="entry name" value="GLUCOSAMINE-6-PHOSPHATE ISOMERASE"/>
    <property type="match status" value="1"/>
</dbReference>
<dbReference type="SUPFAM" id="SSF100950">
    <property type="entry name" value="NagB/RpiA/CoA transferase-like"/>
    <property type="match status" value="1"/>
</dbReference>
<evidence type="ECO:0000259" key="3">
    <source>
        <dbReference type="Pfam" id="PF01182"/>
    </source>
</evidence>
<dbReference type="Proteomes" id="UP001597079">
    <property type="component" value="Unassembled WGS sequence"/>
</dbReference>
<sequence length="242" mass="27304">MISVFSNEDEVAHEIAQEMQWHIQNDENPVFCLASGSTPKKSYKKFAEEMTNEQSRIKQLKIVSLDEWVGIDRTSEGSCYQMLYRDLFSLIPIDDEQIEFFDGNATDLQKECKKIDGFIQSNPITFSLMGVGMNGHIGLNEPGQAVLDYSSVVDLSQNTKEIAQKYFLQPTVLEKGITIGLNQVMKSKRVIVAITGEHKADIARKVFSNPESRLPAHELLGHDHIDFFLDRAAAKYLEVLSS</sequence>
<keyword evidence="1" id="KW-0378">Hydrolase</keyword>
<reference evidence="5" key="1">
    <citation type="journal article" date="2019" name="Int. J. Syst. Evol. Microbiol.">
        <title>The Global Catalogue of Microorganisms (GCM) 10K type strain sequencing project: providing services to taxonomists for standard genome sequencing and annotation.</title>
        <authorList>
            <consortium name="The Broad Institute Genomics Platform"/>
            <consortium name="The Broad Institute Genome Sequencing Center for Infectious Disease"/>
            <person name="Wu L."/>
            <person name="Ma J."/>
        </authorList>
    </citation>
    <scope>NUCLEOTIDE SEQUENCE [LARGE SCALE GENOMIC DNA]</scope>
    <source>
        <strain evidence="5">CGMCC 1.12286</strain>
    </source>
</reference>
<evidence type="ECO:0000313" key="4">
    <source>
        <dbReference type="EMBL" id="MFD1673955.1"/>
    </source>
</evidence>
<keyword evidence="5" id="KW-1185">Reference proteome</keyword>
<name>A0ABW4JEW2_9BACL</name>